<feature type="compositionally biased region" description="Basic residues" evidence="8">
    <location>
        <begin position="1"/>
        <end position="16"/>
    </location>
</feature>
<protein>
    <recommendedName>
        <fullName evidence="1">non-specific serine/threonine protein kinase</fullName>
        <ecNumber evidence="1">2.7.11.1</ecNumber>
    </recommendedName>
</protein>
<dbReference type="InterPro" id="IPR015943">
    <property type="entry name" value="WD40/YVTN_repeat-like_dom_sf"/>
</dbReference>
<evidence type="ECO:0000256" key="3">
    <source>
        <dbReference type="ARBA" id="ARBA00022679"/>
    </source>
</evidence>
<organism evidence="11 12">
    <name type="scientific">Nocardia aurantiaca</name>
    <dbReference type="NCBI Taxonomy" id="2675850"/>
    <lineage>
        <taxon>Bacteria</taxon>
        <taxon>Bacillati</taxon>
        <taxon>Actinomycetota</taxon>
        <taxon>Actinomycetes</taxon>
        <taxon>Mycobacteriales</taxon>
        <taxon>Nocardiaceae</taxon>
        <taxon>Nocardia</taxon>
    </lineage>
</organism>
<evidence type="ECO:0000256" key="4">
    <source>
        <dbReference type="ARBA" id="ARBA00022741"/>
    </source>
</evidence>
<keyword evidence="9" id="KW-0472">Membrane</keyword>
<dbReference type="EMBL" id="WMBB01000006">
    <property type="protein sequence ID" value="MTE14185.1"/>
    <property type="molecule type" value="Genomic_DNA"/>
</dbReference>
<dbReference type="InterPro" id="IPR011009">
    <property type="entry name" value="Kinase-like_dom_sf"/>
</dbReference>
<dbReference type="PROSITE" id="PS50011">
    <property type="entry name" value="PROTEIN_KINASE_DOM"/>
    <property type="match status" value="1"/>
</dbReference>
<evidence type="ECO:0000256" key="7">
    <source>
        <dbReference type="PROSITE-ProRule" id="PRU10141"/>
    </source>
</evidence>
<dbReference type="SMART" id="SM00220">
    <property type="entry name" value="S_TKc"/>
    <property type="match status" value="1"/>
</dbReference>
<dbReference type="PANTHER" id="PTHR43289">
    <property type="entry name" value="MITOGEN-ACTIVATED PROTEIN KINASE KINASE KINASE 20-RELATED"/>
    <property type="match status" value="1"/>
</dbReference>
<dbReference type="EC" id="2.7.11.1" evidence="1"/>
<dbReference type="GO" id="GO:0005524">
    <property type="term" value="F:ATP binding"/>
    <property type="evidence" value="ECO:0007669"/>
    <property type="project" value="UniProtKB-UniRule"/>
</dbReference>
<dbReference type="SUPFAM" id="SSF56112">
    <property type="entry name" value="Protein kinase-like (PK-like)"/>
    <property type="match status" value="1"/>
</dbReference>
<dbReference type="PANTHER" id="PTHR43289:SF6">
    <property type="entry name" value="SERINE_THREONINE-PROTEIN KINASE NEKL-3"/>
    <property type="match status" value="1"/>
</dbReference>
<reference evidence="11 12" key="1">
    <citation type="submission" date="2019-11" db="EMBL/GenBank/DDBJ databases">
        <title>Nocardia sp. nov. CT2-14 isolated from soil.</title>
        <authorList>
            <person name="Kanchanasin P."/>
            <person name="Tanasupawat S."/>
            <person name="Yuki M."/>
            <person name="Kudo T."/>
        </authorList>
    </citation>
    <scope>NUCLEOTIDE SEQUENCE [LARGE SCALE GENOMIC DNA]</scope>
    <source>
        <strain evidence="11 12">CT2-14</strain>
    </source>
</reference>
<keyword evidence="2" id="KW-0723">Serine/threonine-protein kinase</keyword>
<keyword evidence="4 7" id="KW-0547">Nucleotide-binding</keyword>
<evidence type="ECO:0000256" key="9">
    <source>
        <dbReference type="SAM" id="Phobius"/>
    </source>
</evidence>
<evidence type="ECO:0000256" key="5">
    <source>
        <dbReference type="ARBA" id="ARBA00022777"/>
    </source>
</evidence>
<dbReference type="SUPFAM" id="SSF50969">
    <property type="entry name" value="YVTN repeat-like/Quinoprotein amine dehydrogenase"/>
    <property type="match status" value="1"/>
</dbReference>
<dbReference type="PROSITE" id="PS00107">
    <property type="entry name" value="PROTEIN_KINASE_ATP"/>
    <property type="match status" value="1"/>
</dbReference>
<sequence>MHHRTKAPRLQRRKPCHTSNSPASQAKRCARSRRAREIRYVRRCPAARRDVRTHESRGGTVDAGAIFAGFRIDRRIGAGGMGVVYLARHPRLDRTVALKVLGAGFATDPRARAAFEREADLIARLDHPNIVTVHDRSGPDDPLLWLSMQYVGGGDADGLLAAAPQGLPPERAVRLITDAAHALDFAHERGILHRDVKPANLLIDHDPRAGERALLTDFGIARTLDGTATVSHVAATLAYAAPERFSSGPTDHRADVYSLGCTLFHLLTGQTPFPRADQAAVIAAHLAEHVPPVTAVRPGVPPALETVIATALAKDPNHRYPTCGHLAYAAQEALRWPATAHIGGAHPGHPAVAAPAEPAPPTTYLPVDTRPGRTRRRALVAASAVATIVVLLAAAAVVFERNHTAAALPVSHQPGGPSTPVTADKFPTLDSGTGLGGSIALDASTHSIIGIQQAVSGHSTSISITDIASGHLTATIPIDGDGVQLAVDPGIHIAYVTTMDDAADKSSTVVLIDTVARTVAGSIPLHSSAWGVAVDTIRHVAFVAPTSNNTRISVIDPIAKSLASTIDVGKPAWNMAVDAPSDTAYLAAGDSLAVLDLASRTVTAQIKMPDSGSIVPTSIRSVAIDHDRSLVYAATEEFGVVIVDAISRTLVATVNTGTHGATQVVVDPSSHTVYAAADDNRVAVINPDSRAVTKTIATGTLEAQSPLTVDSATGTLYVAGFGAAGSAKILVVRP</sequence>
<dbReference type="PROSITE" id="PS00108">
    <property type="entry name" value="PROTEIN_KINASE_ST"/>
    <property type="match status" value="1"/>
</dbReference>
<keyword evidence="9" id="KW-0812">Transmembrane</keyword>
<evidence type="ECO:0000313" key="11">
    <source>
        <dbReference type="EMBL" id="MTE14185.1"/>
    </source>
</evidence>
<dbReference type="Gene3D" id="3.30.200.20">
    <property type="entry name" value="Phosphorylase Kinase, domain 1"/>
    <property type="match status" value="1"/>
</dbReference>
<feature type="domain" description="Protein kinase" evidence="10">
    <location>
        <begin position="70"/>
        <end position="334"/>
    </location>
</feature>
<accession>A0A6I3L0H0</accession>
<dbReference type="GO" id="GO:0004674">
    <property type="term" value="F:protein serine/threonine kinase activity"/>
    <property type="evidence" value="ECO:0007669"/>
    <property type="project" value="UniProtKB-KW"/>
</dbReference>
<evidence type="ECO:0000313" key="12">
    <source>
        <dbReference type="Proteomes" id="UP000432464"/>
    </source>
</evidence>
<feature type="region of interest" description="Disordered" evidence="8">
    <location>
        <begin position="1"/>
        <end position="32"/>
    </location>
</feature>
<dbReference type="InterPro" id="IPR000719">
    <property type="entry name" value="Prot_kinase_dom"/>
</dbReference>
<dbReference type="Proteomes" id="UP000432464">
    <property type="component" value="Unassembled WGS sequence"/>
</dbReference>
<evidence type="ECO:0000256" key="6">
    <source>
        <dbReference type="ARBA" id="ARBA00022840"/>
    </source>
</evidence>
<feature type="transmembrane region" description="Helical" evidence="9">
    <location>
        <begin position="378"/>
        <end position="399"/>
    </location>
</feature>
<keyword evidence="9" id="KW-1133">Transmembrane helix</keyword>
<dbReference type="Pfam" id="PF00069">
    <property type="entry name" value="Pkinase"/>
    <property type="match status" value="1"/>
</dbReference>
<feature type="binding site" evidence="7">
    <location>
        <position position="99"/>
    </location>
    <ligand>
        <name>ATP</name>
        <dbReference type="ChEBI" id="CHEBI:30616"/>
    </ligand>
</feature>
<proteinExistence type="predicted"/>
<gene>
    <name evidence="11" type="ORF">GLP40_15610</name>
</gene>
<dbReference type="InterPro" id="IPR011044">
    <property type="entry name" value="Quino_amine_DH_bsu"/>
</dbReference>
<dbReference type="RefSeq" id="WP_154788577.1">
    <property type="nucleotide sequence ID" value="NZ_WMBB01000006.1"/>
</dbReference>
<name>A0A6I3L0H0_9NOCA</name>
<dbReference type="CDD" id="cd14014">
    <property type="entry name" value="STKc_PknB_like"/>
    <property type="match status" value="1"/>
</dbReference>
<dbReference type="InterPro" id="IPR017441">
    <property type="entry name" value="Protein_kinase_ATP_BS"/>
</dbReference>
<dbReference type="Gene3D" id="1.10.510.10">
    <property type="entry name" value="Transferase(Phosphotransferase) domain 1"/>
    <property type="match status" value="1"/>
</dbReference>
<evidence type="ECO:0000259" key="10">
    <source>
        <dbReference type="PROSITE" id="PS50011"/>
    </source>
</evidence>
<keyword evidence="12" id="KW-1185">Reference proteome</keyword>
<evidence type="ECO:0000256" key="8">
    <source>
        <dbReference type="SAM" id="MobiDB-lite"/>
    </source>
</evidence>
<dbReference type="Gene3D" id="2.130.10.10">
    <property type="entry name" value="YVTN repeat-like/Quinoprotein amine dehydrogenase"/>
    <property type="match status" value="2"/>
</dbReference>
<dbReference type="InterPro" id="IPR008271">
    <property type="entry name" value="Ser/Thr_kinase_AS"/>
</dbReference>
<keyword evidence="5 11" id="KW-0418">Kinase</keyword>
<keyword evidence="3" id="KW-0808">Transferase</keyword>
<evidence type="ECO:0000256" key="2">
    <source>
        <dbReference type="ARBA" id="ARBA00022527"/>
    </source>
</evidence>
<comment type="caution">
    <text evidence="11">The sequence shown here is derived from an EMBL/GenBank/DDBJ whole genome shotgun (WGS) entry which is preliminary data.</text>
</comment>
<evidence type="ECO:0000256" key="1">
    <source>
        <dbReference type="ARBA" id="ARBA00012513"/>
    </source>
</evidence>
<keyword evidence="6 7" id="KW-0067">ATP-binding</keyword>
<dbReference type="AlphaFoldDB" id="A0A6I3L0H0"/>